<name>A0ABZ2WE64_9STAP</name>
<gene>
    <name evidence="1" type="ORF">SHJJP9002_002432</name>
</gene>
<evidence type="ECO:0000313" key="1">
    <source>
        <dbReference type="EMBL" id="WZG10414.1"/>
    </source>
</evidence>
<protein>
    <recommendedName>
        <fullName evidence="3">Pathogenicity island protein</fullName>
    </recommendedName>
</protein>
<evidence type="ECO:0000313" key="2">
    <source>
        <dbReference type="Proteomes" id="UP001468345"/>
    </source>
</evidence>
<dbReference type="EMBL" id="CP133006">
    <property type="protein sequence ID" value="WZG10414.1"/>
    <property type="molecule type" value="Genomic_DNA"/>
</dbReference>
<dbReference type="Proteomes" id="UP001468345">
    <property type="component" value="Chromosome"/>
</dbReference>
<reference evidence="1 2" key="1">
    <citation type="journal article" date="2024" name="ISME J.">
        <title>Staphylococcus epidermidis bacteriocin A37 kills natural competitors with a unique mechanism of action.</title>
        <authorList>
            <person name="Puls J.S."/>
            <person name="Winnerling B."/>
            <person name="Power J.J."/>
            <person name="Kruger A.M."/>
            <person name="Brajtenbach D."/>
            <person name="Johnson M."/>
            <person name="Bilici K."/>
            <person name="Camus L."/>
            <person name="Fliesswasser T."/>
            <person name="Schneider T."/>
            <person name="Sahl H.G."/>
            <person name="Ghosal D."/>
            <person name="Kubitscheck U."/>
            <person name="Heilbronner S."/>
            <person name="Grein F."/>
        </authorList>
    </citation>
    <scope>NUCLEOTIDE SEQUENCE [LARGE SCALE GENOMIC DNA]</scope>
    <source>
        <strain evidence="1 2">SCK7</strain>
    </source>
</reference>
<accession>A0ABZ2WE64</accession>
<sequence>MQNTNSTKIGNPYDVLFNDKKYNDLLNKVDGFLEDTFIMYQRGYRLDAIDYKQKPKIIQIGNEFKQYASKRLESMVKRLEEIEKELTIEDLSNPEAELINRQNLEARLSFYDNSEIIDHIRSSATKDIGVYELSLLQKIFDDRFTENQRNQVASTFMQLKQSVLYPYENNDEYNKLSNDYNILKQIGMENNGTVITKDDGGYIVIKSLADRYNDQLKYAKAKKDSARYQAQYKK</sequence>
<proteinExistence type="predicted"/>
<organism evidence="1 2">
    <name type="scientific">Staphylococcus casei</name>
    <dbReference type="NCBI Taxonomy" id="201828"/>
    <lineage>
        <taxon>Bacteria</taxon>
        <taxon>Bacillati</taxon>
        <taxon>Bacillota</taxon>
        <taxon>Bacilli</taxon>
        <taxon>Bacillales</taxon>
        <taxon>Staphylococcaceae</taxon>
        <taxon>Staphylococcus</taxon>
    </lineage>
</organism>
<evidence type="ECO:0008006" key="3">
    <source>
        <dbReference type="Google" id="ProtNLM"/>
    </source>
</evidence>
<dbReference type="RefSeq" id="WP_341636573.1">
    <property type="nucleotide sequence ID" value="NZ_CP133006.1"/>
</dbReference>
<keyword evidence="2" id="KW-1185">Reference proteome</keyword>